<dbReference type="Pfam" id="PF03732">
    <property type="entry name" value="Retrotrans_gag"/>
    <property type="match status" value="1"/>
</dbReference>
<dbReference type="WBParaSite" id="HCON_00183570-00001">
    <property type="protein sequence ID" value="HCON_00183570-00001"/>
    <property type="gene ID" value="HCON_00183570"/>
</dbReference>
<dbReference type="AlphaFoldDB" id="A0A7I4Z388"/>
<proteinExistence type="predicted"/>
<dbReference type="Proteomes" id="UP000025227">
    <property type="component" value="Unplaced"/>
</dbReference>
<protein>
    <submittedName>
        <fullName evidence="3">Retrotrans_gag domain-containing protein</fullName>
    </submittedName>
</protein>
<evidence type="ECO:0000313" key="3">
    <source>
        <dbReference type="WBParaSite" id="HCON_00183570-00001"/>
    </source>
</evidence>
<keyword evidence="2" id="KW-1185">Reference proteome</keyword>
<organism evidence="2 3">
    <name type="scientific">Haemonchus contortus</name>
    <name type="common">Barber pole worm</name>
    <dbReference type="NCBI Taxonomy" id="6289"/>
    <lineage>
        <taxon>Eukaryota</taxon>
        <taxon>Metazoa</taxon>
        <taxon>Ecdysozoa</taxon>
        <taxon>Nematoda</taxon>
        <taxon>Chromadorea</taxon>
        <taxon>Rhabditida</taxon>
        <taxon>Rhabditina</taxon>
        <taxon>Rhabditomorpha</taxon>
        <taxon>Strongyloidea</taxon>
        <taxon>Trichostrongylidae</taxon>
        <taxon>Haemonchus</taxon>
    </lineage>
</organism>
<sequence>MRMRSASWTPQQKAWFLIGYLDGAAREKVEELPLDDRESYDAIVAHLRKSFEGPQHRYMARQALSACKQQTGESSATFANRLLTLVRAATTGQDPATQKERVLEEFVARLRPDIRGSATVATLETLKEDQLNPATTAEALDTSLDNAHRHGISAGLQLVVISLTTFWKPANKFELFLFLCAKTNQH</sequence>
<evidence type="ECO:0000259" key="1">
    <source>
        <dbReference type="Pfam" id="PF03732"/>
    </source>
</evidence>
<reference evidence="3" key="1">
    <citation type="submission" date="2020-12" db="UniProtKB">
        <authorList>
            <consortium name="WormBaseParasite"/>
        </authorList>
    </citation>
    <scope>IDENTIFICATION</scope>
    <source>
        <strain evidence="3">MHco3</strain>
    </source>
</reference>
<dbReference type="InterPro" id="IPR005162">
    <property type="entry name" value="Retrotrans_gag_dom"/>
</dbReference>
<dbReference type="OrthoDB" id="5872378at2759"/>
<evidence type="ECO:0000313" key="2">
    <source>
        <dbReference type="Proteomes" id="UP000025227"/>
    </source>
</evidence>
<name>A0A7I4Z388_HAECO</name>
<accession>A0A7I4Z388</accession>
<feature type="domain" description="Retrotransposon gag" evidence="1">
    <location>
        <begin position="20"/>
        <end position="96"/>
    </location>
</feature>